<dbReference type="Proteomes" id="UP000037035">
    <property type="component" value="Unassembled WGS sequence"/>
</dbReference>
<evidence type="ECO:0000313" key="2">
    <source>
        <dbReference type="EMBL" id="KNZ43769.1"/>
    </source>
</evidence>
<evidence type="ECO:0000313" key="3">
    <source>
        <dbReference type="Proteomes" id="UP000037035"/>
    </source>
</evidence>
<accession>A0A0L6U5H3</accession>
<protein>
    <submittedName>
        <fullName evidence="2">Uncharacterized protein</fullName>
    </submittedName>
</protein>
<dbReference type="VEuPathDB" id="FungiDB:VP01_9884g1"/>
<comment type="caution">
    <text evidence="2">The sequence shown here is derived from an EMBL/GenBank/DDBJ whole genome shotgun (WGS) entry which is preliminary data.</text>
</comment>
<feature type="region of interest" description="Disordered" evidence="1">
    <location>
        <begin position="79"/>
        <end position="99"/>
    </location>
</feature>
<dbReference type="AlphaFoldDB" id="A0A0L6U5H3"/>
<dbReference type="EMBL" id="LAVV01015585">
    <property type="protein sequence ID" value="KNZ43769.1"/>
    <property type="molecule type" value="Genomic_DNA"/>
</dbReference>
<sequence>MLKLPYNPSAKPEQCRPICRSSNHTLAVGWANTPLMSLYRHVLKENVQLAVVMSNIKFTSLQTMQAMAQKAGQTFEGIQNGQPTHIPPASSSAPNTNPNAMDLPAFQHGGPHNQLSNAERNCWLQLKLCFRYGIRKVTSNLCLQLGSLNFKPKSTGSMPTPAPPTRLNP</sequence>
<proteinExistence type="predicted"/>
<organism evidence="2 3">
    <name type="scientific">Puccinia sorghi</name>
    <dbReference type="NCBI Taxonomy" id="27349"/>
    <lineage>
        <taxon>Eukaryota</taxon>
        <taxon>Fungi</taxon>
        <taxon>Dikarya</taxon>
        <taxon>Basidiomycota</taxon>
        <taxon>Pucciniomycotina</taxon>
        <taxon>Pucciniomycetes</taxon>
        <taxon>Pucciniales</taxon>
        <taxon>Pucciniaceae</taxon>
        <taxon>Puccinia</taxon>
    </lineage>
</organism>
<feature type="compositionally biased region" description="Low complexity" evidence="1">
    <location>
        <begin position="87"/>
        <end position="99"/>
    </location>
</feature>
<reference evidence="2 3" key="1">
    <citation type="submission" date="2015-08" db="EMBL/GenBank/DDBJ databases">
        <title>Next Generation Sequencing and Analysis of the Genome of Puccinia sorghi L Schw, the Causal Agent of Maize Common Rust.</title>
        <authorList>
            <person name="Rochi L."/>
            <person name="Burguener G."/>
            <person name="Darino M."/>
            <person name="Turjanski A."/>
            <person name="Kreff E."/>
            <person name="Dieguez M.J."/>
            <person name="Sacco F."/>
        </authorList>
    </citation>
    <scope>NUCLEOTIDE SEQUENCE [LARGE SCALE GENOMIC DNA]</scope>
    <source>
        <strain evidence="2 3">RO10H11247</strain>
    </source>
</reference>
<dbReference type="OrthoDB" id="5552562at2759"/>
<name>A0A0L6U5H3_9BASI</name>
<keyword evidence="3" id="KW-1185">Reference proteome</keyword>
<gene>
    <name evidence="2" type="ORF">VP01_9884g1</name>
</gene>
<evidence type="ECO:0000256" key="1">
    <source>
        <dbReference type="SAM" id="MobiDB-lite"/>
    </source>
</evidence>